<organism evidence="2 3">
    <name type="scientific">Naasia lichenicola</name>
    <dbReference type="NCBI Taxonomy" id="2565933"/>
    <lineage>
        <taxon>Bacteria</taxon>
        <taxon>Bacillati</taxon>
        <taxon>Actinomycetota</taxon>
        <taxon>Actinomycetes</taxon>
        <taxon>Micrococcales</taxon>
        <taxon>Microbacteriaceae</taxon>
        <taxon>Naasia</taxon>
    </lineage>
</organism>
<gene>
    <name evidence="2" type="ORF">E6C64_12990</name>
</gene>
<keyword evidence="1" id="KW-1133">Transmembrane helix</keyword>
<dbReference type="OrthoDB" id="4807612at2"/>
<evidence type="ECO:0000256" key="1">
    <source>
        <dbReference type="SAM" id="Phobius"/>
    </source>
</evidence>
<keyword evidence="1" id="KW-0472">Membrane</keyword>
<evidence type="ECO:0000313" key="3">
    <source>
        <dbReference type="Proteomes" id="UP000309133"/>
    </source>
</evidence>
<feature type="transmembrane region" description="Helical" evidence="1">
    <location>
        <begin position="6"/>
        <end position="29"/>
    </location>
</feature>
<dbReference type="Proteomes" id="UP000309133">
    <property type="component" value="Unassembled WGS sequence"/>
</dbReference>
<accession>A0A4S4FIC7</accession>
<comment type="caution">
    <text evidence="2">The sequence shown here is derived from an EMBL/GenBank/DDBJ whole genome shotgun (WGS) entry which is preliminary data.</text>
</comment>
<evidence type="ECO:0000313" key="2">
    <source>
        <dbReference type="EMBL" id="THG29592.1"/>
    </source>
</evidence>
<reference evidence="2 3" key="1">
    <citation type="submission" date="2019-04" db="EMBL/GenBank/DDBJ databases">
        <authorList>
            <person name="Jiang L."/>
        </authorList>
    </citation>
    <scope>NUCLEOTIDE SEQUENCE [LARGE SCALE GENOMIC DNA]</scope>
    <source>
        <strain evidence="2 3">YIM 131853</strain>
    </source>
</reference>
<protein>
    <submittedName>
        <fullName evidence="2">Uncharacterized protein</fullName>
    </submittedName>
</protein>
<name>A0A4S4FIC7_9MICO</name>
<dbReference type="AlphaFoldDB" id="A0A4S4FIC7"/>
<dbReference type="EMBL" id="SSSM01000005">
    <property type="protein sequence ID" value="THG29592.1"/>
    <property type="molecule type" value="Genomic_DNA"/>
</dbReference>
<proteinExistence type="predicted"/>
<dbReference type="RefSeq" id="WP_136427921.1">
    <property type="nucleotide sequence ID" value="NZ_SSSM01000005.1"/>
</dbReference>
<keyword evidence="3" id="KW-1185">Reference proteome</keyword>
<sequence>MDDFWNAVWSITPTILVGLLFWFIMWVIIRADRHERAALAKLEATERERLGISTPVAAPGDPRN</sequence>
<keyword evidence="1" id="KW-0812">Transmembrane</keyword>